<dbReference type="InterPro" id="IPR005845">
    <property type="entry name" value="A-D-PHexomutase_a/b/a-II"/>
</dbReference>
<dbReference type="Proteomes" id="UP001377567">
    <property type="component" value="Unassembled WGS sequence"/>
</dbReference>
<name>A0AAV5S077_MAUHU</name>
<organism evidence="18 19">
    <name type="scientific">Maudiozyma humilis</name>
    <name type="common">Sour dough yeast</name>
    <name type="synonym">Kazachstania humilis</name>
    <dbReference type="NCBI Taxonomy" id="51915"/>
    <lineage>
        <taxon>Eukaryota</taxon>
        <taxon>Fungi</taxon>
        <taxon>Dikarya</taxon>
        <taxon>Ascomycota</taxon>
        <taxon>Saccharomycotina</taxon>
        <taxon>Saccharomycetes</taxon>
        <taxon>Saccharomycetales</taxon>
        <taxon>Saccharomycetaceae</taxon>
        <taxon>Maudiozyma</taxon>
    </lineage>
</organism>
<dbReference type="InterPro" id="IPR005846">
    <property type="entry name" value="A-D-PHexomutase_a/b/a-III"/>
</dbReference>
<dbReference type="GO" id="GO:0006166">
    <property type="term" value="P:purine ribonucleoside salvage"/>
    <property type="evidence" value="ECO:0007669"/>
    <property type="project" value="TreeGrafter"/>
</dbReference>
<dbReference type="PROSITE" id="PS00710">
    <property type="entry name" value="PGM_PMM"/>
    <property type="match status" value="1"/>
</dbReference>
<keyword evidence="5" id="KW-0963">Cytoplasm</keyword>
<keyword evidence="19" id="KW-1185">Reference proteome</keyword>
<evidence type="ECO:0000256" key="7">
    <source>
        <dbReference type="ARBA" id="ARBA00022553"/>
    </source>
</evidence>
<dbReference type="InterPro" id="IPR005844">
    <property type="entry name" value="A-D-PHexomutase_a/b/a-I"/>
</dbReference>
<dbReference type="Gene3D" id="3.40.120.10">
    <property type="entry name" value="Alpha-D-Glucose-1,6-Bisphosphate, subunit A, domain 3"/>
    <property type="match status" value="3"/>
</dbReference>
<evidence type="ECO:0000256" key="3">
    <source>
        <dbReference type="ARBA" id="ARBA00004496"/>
    </source>
</evidence>
<evidence type="ECO:0000259" key="17">
    <source>
        <dbReference type="Pfam" id="PF02880"/>
    </source>
</evidence>
<dbReference type="GO" id="GO:0000287">
    <property type="term" value="F:magnesium ion binding"/>
    <property type="evidence" value="ECO:0007669"/>
    <property type="project" value="InterPro"/>
</dbReference>
<evidence type="ECO:0000313" key="18">
    <source>
        <dbReference type="EMBL" id="GMM57002.1"/>
    </source>
</evidence>
<keyword evidence="9" id="KW-0460">Magnesium</keyword>
<evidence type="ECO:0000256" key="13">
    <source>
        <dbReference type="ARBA" id="ARBA00051394"/>
    </source>
</evidence>
<evidence type="ECO:0000256" key="1">
    <source>
        <dbReference type="ARBA" id="ARBA00001946"/>
    </source>
</evidence>
<dbReference type="PANTHER" id="PTHR45745:SF1">
    <property type="entry name" value="PHOSPHOGLUCOMUTASE 2B-RELATED"/>
    <property type="match status" value="1"/>
</dbReference>
<keyword evidence="11" id="KW-0539">Nucleus</keyword>
<keyword evidence="12" id="KW-0119">Carbohydrate metabolism</keyword>
<dbReference type="GO" id="GO:0005634">
    <property type="term" value="C:nucleus"/>
    <property type="evidence" value="ECO:0007669"/>
    <property type="project" value="UniProtKB-SubCell"/>
</dbReference>
<evidence type="ECO:0000256" key="2">
    <source>
        <dbReference type="ARBA" id="ARBA00004123"/>
    </source>
</evidence>
<comment type="catalytic activity">
    <reaction evidence="13">
        <text>alpha-D-ribose 1-phosphate = D-ribose 5-phosphate</text>
        <dbReference type="Rhea" id="RHEA:18793"/>
        <dbReference type="ChEBI" id="CHEBI:57720"/>
        <dbReference type="ChEBI" id="CHEBI:78346"/>
        <dbReference type="EC" id="5.4.2.7"/>
    </reaction>
</comment>
<dbReference type="GO" id="GO:0006006">
    <property type="term" value="P:glucose metabolic process"/>
    <property type="evidence" value="ECO:0007669"/>
    <property type="project" value="UniProtKB-KW"/>
</dbReference>
<dbReference type="SUPFAM" id="SSF55957">
    <property type="entry name" value="Phosphoglucomutase, C-terminal domain"/>
    <property type="match status" value="1"/>
</dbReference>
<evidence type="ECO:0000256" key="10">
    <source>
        <dbReference type="ARBA" id="ARBA00023235"/>
    </source>
</evidence>
<feature type="domain" description="Alpha-D-phosphohexomutase alpha/beta/alpha" evidence="15">
    <location>
        <begin position="56"/>
        <end position="194"/>
    </location>
</feature>
<accession>A0AAV5S077</accession>
<keyword evidence="8" id="KW-0479">Metal-binding</keyword>
<dbReference type="FunFam" id="3.40.120.10:FF:000037">
    <property type="entry name" value="Pgm3p"/>
    <property type="match status" value="1"/>
</dbReference>
<evidence type="ECO:0000256" key="14">
    <source>
        <dbReference type="ARBA" id="ARBA00066543"/>
    </source>
</evidence>
<evidence type="ECO:0000259" key="16">
    <source>
        <dbReference type="Pfam" id="PF02879"/>
    </source>
</evidence>
<dbReference type="Pfam" id="PF02880">
    <property type="entry name" value="PGM_PMM_III"/>
    <property type="match status" value="1"/>
</dbReference>
<dbReference type="InterPro" id="IPR016055">
    <property type="entry name" value="A-D-PHexomutase_a/b/a-I/II/III"/>
</dbReference>
<dbReference type="GO" id="GO:0008973">
    <property type="term" value="F:phosphopentomutase activity"/>
    <property type="evidence" value="ECO:0007669"/>
    <property type="project" value="UniProtKB-EC"/>
</dbReference>
<evidence type="ECO:0000256" key="8">
    <source>
        <dbReference type="ARBA" id="ARBA00022723"/>
    </source>
</evidence>
<evidence type="ECO:0000256" key="9">
    <source>
        <dbReference type="ARBA" id="ARBA00022842"/>
    </source>
</evidence>
<evidence type="ECO:0000256" key="12">
    <source>
        <dbReference type="ARBA" id="ARBA00023277"/>
    </source>
</evidence>
<dbReference type="AlphaFoldDB" id="A0AAV5S077"/>
<keyword evidence="6" id="KW-0313">Glucose metabolism</keyword>
<gene>
    <name evidence="18" type="ORF">DAKH74_036180</name>
</gene>
<feature type="domain" description="Alpha-D-phosphohexomutase alpha/beta/alpha" evidence="16">
    <location>
        <begin position="254"/>
        <end position="339"/>
    </location>
</feature>
<evidence type="ECO:0000259" key="15">
    <source>
        <dbReference type="Pfam" id="PF02878"/>
    </source>
</evidence>
<dbReference type="CDD" id="cd05799">
    <property type="entry name" value="PGM2"/>
    <property type="match status" value="1"/>
</dbReference>
<comment type="cofactor">
    <cofactor evidence="1">
        <name>Mg(2+)</name>
        <dbReference type="ChEBI" id="CHEBI:18420"/>
    </cofactor>
</comment>
<comment type="caution">
    <text evidence="18">The sequence shown here is derived from an EMBL/GenBank/DDBJ whole genome shotgun (WGS) entry which is preliminary data.</text>
</comment>
<evidence type="ECO:0000313" key="19">
    <source>
        <dbReference type="Proteomes" id="UP001377567"/>
    </source>
</evidence>
<comment type="subcellular location">
    <subcellularLocation>
        <location evidence="3">Cytoplasm</location>
    </subcellularLocation>
    <subcellularLocation>
        <location evidence="2">Nucleus</location>
    </subcellularLocation>
</comment>
<evidence type="ECO:0000256" key="11">
    <source>
        <dbReference type="ARBA" id="ARBA00023242"/>
    </source>
</evidence>
<keyword evidence="10" id="KW-0413">Isomerase</keyword>
<dbReference type="FunFam" id="3.40.120.10:FF:000035">
    <property type="entry name" value="Pgm3p"/>
    <property type="match status" value="1"/>
</dbReference>
<feature type="domain" description="Alpha-D-phosphohexomutase alpha/beta/alpha" evidence="17">
    <location>
        <begin position="353"/>
        <end position="482"/>
    </location>
</feature>
<evidence type="ECO:0000256" key="5">
    <source>
        <dbReference type="ARBA" id="ARBA00022490"/>
    </source>
</evidence>
<sequence>MKVELSRPISDIPADLRGAISQWLELDKNPETREEVILLCNAQNWEELHKRFDKRIVFGTAGLRSRMEAGFDRMNSLVILQTSQGLAEYLKKVSPDNLTFVIGHDHRLHSKEFATVTTAIFLKLGFKVYSLNPGDALVHTPLVPFSVDKLGAAAGVMVTASHNPMMDNGYKVYYSNGCQIIPPHDHDIAKSIDEHLKPCVDEWDWDTIMNDGLKQGKLEYIKQSMTNQYLTALNDSLVDKTLVTKLSSFPRKPWFVYTPMHGVGYEIFETITSRLLGLEVGTDFLCVKEQLDPDPKFTTVRFPNPEEKGALDRAIQLAETNDIDLVIANDPDADRFSTAFKDPRTGVWKQISGDEIGYLFAQYEFEKYKKLPLSFRETHPLAMLNSTVSSQMIKKMAYVEGFHYVDTLTGFKWIGNRAIDLEKKGYFVPLGYEEAIGYMFPKMEHDKDGISASTVFLQAFASWVLESNKTPRMVLEDGYRKYGFFKQYNGYFKLPDLHIIGPIFDFIRKEYSPGEKYPHSIGGKLKILTFRDLTTGFQSDTTDNKPDLPVDPSSQMITITAKPEYGDAKDELIRCTMRGSGTEPKLKIYIEASAASESRANALTRLTWDTLEKEWFRPEKTGITTDF</sequence>
<comment type="similarity">
    <text evidence="4">Belongs to the phosphohexose mutase family.</text>
</comment>
<evidence type="ECO:0000256" key="6">
    <source>
        <dbReference type="ARBA" id="ARBA00022526"/>
    </source>
</evidence>
<dbReference type="EC" id="5.4.2.7" evidence="14"/>
<keyword evidence="7" id="KW-0597">Phosphoprotein</keyword>
<dbReference type="SUPFAM" id="SSF53738">
    <property type="entry name" value="Phosphoglucomutase, first 3 domains"/>
    <property type="match status" value="3"/>
</dbReference>
<dbReference type="GO" id="GO:0005737">
    <property type="term" value="C:cytoplasm"/>
    <property type="evidence" value="ECO:0007669"/>
    <property type="project" value="UniProtKB-SubCell"/>
</dbReference>
<dbReference type="Pfam" id="PF02879">
    <property type="entry name" value="PGM_PMM_II"/>
    <property type="match status" value="1"/>
</dbReference>
<dbReference type="InterPro" id="IPR036900">
    <property type="entry name" value="A-D-PHexomutase_C_sf"/>
</dbReference>
<proteinExistence type="inferred from homology"/>
<dbReference type="EMBL" id="BTGD01000010">
    <property type="protein sequence ID" value="GMM57002.1"/>
    <property type="molecule type" value="Genomic_DNA"/>
</dbReference>
<protein>
    <recommendedName>
        <fullName evidence="14">phosphopentomutase</fullName>
        <ecNumber evidence="14">5.4.2.7</ecNumber>
    </recommendedName>
</protein>
<reference evidence="18 19" key="1">
    <citation type="journal article" date="2023" name="Elife">
        <title>Identification of key yeast species and microbe-microbe interactions impacting larval growth of Drosophila in the wild.</title>
        <authorList>
            <person name="Mure A."/>
            <person name="Sugiura Y."/>
            <person name="Maeda R."/>
            <person name="Honda K."/>
            <person name="Sakurai N."/>
            <person name="Takahashi Y."/>
            <person name="Watada M."/>
            <person name="Katoh T."/>
            <person name="Gotoh A."/>
            <person name="Gotoh Y."/>
            <person name="Taniguchi I."/>
            <person name="Nakamura K."/>
            <person name="Hayashi T."/>
            <person name="Katayama T."/>
            <person name="Uemura T."/>
            <person name="Hattori Y."/>
        </authorList>
    </citation>
    <scope>NUCLEOTIDE SEQUENCE [LARGE SCALE GENOMIC DNA]</scope>
    <source>
        <strain evidence="18 19">KH-74</strain>
    </source>
</reference>
<dbReference type="InterPro" id="IPR016066">
    <property type="entry name" value="A-D-PHexomutase_CS"/>
</dbReference>
<dbReference type="Pfam" id="PF02878">
    <property type="entry name" value="PGM_PMM_I"/>
    <property type="match status" value="1"/>
</dbReference>
<dbReference type="PANTHER" id="PTHR45745">
    <property type="entry name" value="PHOSPHOMANNOMUTASE 45A"/>
    <property type="match status" value="1"/>
</dbReference>
<evidence type="ECO:0000256" key="4">
    <source>
        <dbReference type="ARBA" id="ARBA00010231"/>
    </source>
</evidence>